<dbReference type="Proteomes" id="UP001519887">
    <property type="component" value="Unassembled WGS sequence"/>
</dbReference>
<proteinExistence type="predicted"/>
<name>A0ABS7CF36_9BACL</name>
<sequence>MIKPFSKYASPLLLSVSLAAAIFSAPFGARSVYAEDIVPVVSPEVSAAVQLSGPTATVVNENFNVNVSLTGAAGDATAGKFIFEYDQTLFDYIQAASANPAVSIAGENKEAGKVTIVATDTAGSLTQTGAVLSLTFKAKAAIDISGITGFVELGLSDRGTVQTPEQALALRISGTAPGDLNGNSFI</sequence>
<keyword evidence="1" id="KW-0732">Signal</keyword>
<evidence type="ECO:0000313" key="3">
    <source>
        <dbReference type="Proteomes" id="UP001519887"/>
    </source>
</evidence>
<evidence type="ECO:0008006" key="4">
    <source>
        <dbReference type="Google" id="ProtNLM"/>
    </source>
</evidence>
<organism evidence="2 3">
    <name type="scientific">Paenibacillus sepulcri</name>
    <dbReference type="NCBI Taxonomy" id="359917"/>
    <lineage>
        <taxon>Bacteria</taxon>
        <taxon>Bacillati</taxon>
        <taxon>Bacillota</taxon>
        <taxon>Bacilli</taxon>
        <taxon>Bacillales</taxon>
        <taxon>Paenibacillaceae</taxon>
        <taxon>Paenibacillus</taxon>
    </lineage>
</organism>
<reference evidence="2 3" key="1">
    <citation type="submission" date="2021-07" db="EMBL/GenBank/DDBJ databases">
        <title>Paenibacillus radiodurans sp. nov., isolated from the southeastern edge of Tengger Desert.</title>
        <authorList>
            <person name="Zhang G."/>
        </authorList>
    </citation>
    <scope>NUCLEOTIDE SEQUENCE [LARGE SCALE GENOMIC DNA]</scope>
    <source>
        <strain evidence="2 3">CCM 7311</strain>
    </source>
</reference>
<dbReference type="EMBL" id="JAHZIK010001684">
    <property type="protein sequence ID" value="MBW7459519.1"/>
    <property type="molecule type" value="Genomic_DNA"/>
</dbReference>
<dbReference type="SUPFAM" id="SSF49384">
    <property type="entry name" value="Carbohydrate-binding domain"/>
    <property type="match status" value="1"/>
</dbReference>
<dbReference type="Gene3D" id="2.60.40.680">
    <property type="match status" value="1"/>
</dbReference>
<keyword evidence="3" id="KW-1185">Reference proteome</keyword>
<gene>
    <name evidence="2" type="ORF">K0U00_36225</name>
</gene>
<comment type="caution">
    <text evidence="2">The sequence shown here is derived from an EMBL/GenBank/DDBJ whole genome shotgun (WGS) entry which is preliminary data.</text>
</comment>
<dbReference type="InterPro" id="IPR008965">
    <property type="entry name" value="CBM2/CBM3_carb-bd_dom_sf"/>
</dbReference>
<evidence type="ECO:0000256" key="1">
    <source>
        <dbReference type="SAM" id="SignalP"/>
    </source>
</evidence>
<feature type="signal peptide" evidence="1">
    <location>
        <begin position="1"/>
        <end position="29"/>
    </location>
</feature>
<feature type="non-terminal residue" evidence="2">
    <location>
        <position position="186"/>
    </location>
</feature>
<feature type="chain" id="PRO_5046859107" description="Cohesin domain-containing protein" evidence="1">
    <location>
        <begin position="30"/>
        <end position="186"/>
    </location>
</feature>
<protein>
    <recommendedName>
        <fullName evidence="4">Cohesin domain-containing protein</fullName>
    </recommendedName>
</protein>
<evidence type="ECO:0000313" key="2">
    <source>
        <dbReference type="EMBL" id="MBW7459519.1"/>
    </source>
</evidence>
<accession>A0ABS7CF36</accession>